<name>A0A0G1QDR7_9BACT</name>
<dbReference type="AlphaFoldDB" id="A0A0G1QDR7"/>
<comment type="caution">
    <text evidence="2">The sequence shown here is derived from an EMBL/GenBank/DDBJ whole genome shotgun (WGS) entry which is preliminary data.</text>
</comment>
<feature type="compositionally biased region" description="Basic and acidic residues" evidence="1">
    <location>
        <begin position="26"/>
        <end position="40"/>
    </location>
</feature>
<evidence type="ECO:0000313" key="3">
    <source>
        <dbReference type="Proteomes" id="UP000034391"/>
    </source>
</evidence>
<proteinExistence type="predicted"/>
<dbReference type="EMBL" id="LCMR01000001">
    <property type="protein sequence ID" value="KKU42967.1"/>
    <property type="molecule type" value="Genomic_DNA"/>
</dbReference>
<dbReference type="Proteomes" id="UP000034391">
    <property type="component" value="Unassembled WGS sequence"/>
</dbReference>
<accession>A0A0G1QDR7</accession>
<feature type="region of interest" description="Disordered" evidence="1">
    <location>
        <begin position="1"/>
        <end position="49"/>
    </location>
</feature>
<evidence type="ECO:0000256" key="1">
    <source>
        <dbReference type="SAM" id="MobiDB-lite"/>
    </source>
</evidence>
<evidence type="ECO:0000313" key="2">
    <source>
        <dbReference type="EMBL" id="KKU42967.1"/>
    </source>
</evidence>
<gene>
    <name evidence="2" type="ORF">UX56_C0001G0002</name>
</gene>
<organism evidence="2 3">
    <name type="scientific">Candidatus Azambacteria bacterium GW2011_GWD2_46_48</name>
    <dbReference type="NCBI Taxonomy" id="1618623"/>
    <lineage>
        <taxon>Bacteria</taxon>
        <taxon>Candidatus Azamiibacteriota</taxon>
    </lineage>
</organism>
<reference evidence="2 3" key="1">
    <citation type="journal article" date="2015" name="Nature">
        <title>rRNA introns, odd ribosomes, and small enigmatic genomes across a large radiation of phyla.</title>
        <authorList>
            <person name="Brown C.T."/>
            <person name="Hug L.A."/>
            <person name="Thomas B.C."/>
            <person name="Sharon I."/>
            <person name="Castelle C.J."/>
            <person name="Singh A."/>
            <person name="Wilkins M.J."/>
            <person name="Williams K.H."/>
            <person name="Banfield J.F."/>
        </authorList>
    </citation>
    <scope>NUCLEOTIDE SEQUENCE [LARGE SCALE GENOMIC DNA]</scope>
</reference>
<feature type="compositionally biased region" description="Basic residues" evidence="1">
    <location>
        <begin position="10"/>
        <end position="25"/>
    </location>
</feature>
<sequence>MKKEKSIYQRIRKPLPLKKGGAHSTKKGERGYDRARDKKQPAKNWSNEI</sequence>
<protein>
    <submittedName>
        <fullName evidence="2">Uncharacterized protein</fullName>
    </submittedName>
</protein>